<evidence type="ECO:0000256" key="7">
    <source>
        <dbReference type="SAM" id="MobiDB-lite"/>
    </source>
</evidence>
<dbReference type="GO" id="GO:0008270">
    <property type="term" value="F:zinc ion binding"/>
    <property type="evidence" value="ECO:0007669"/>
    <property type="project" value="InterPro"/>
</dbReference>
<dbReference type="OrthoDB" id="4454541at2759"/>
<gene>
    <name evidence="8" type="ORF">ATEIFO6365_0009015000</name>
</gene>
<dbReference type="GO" id="GO:0009893">
    <property type="term" value="P:positive regulation of metabolic process"/>
    <property type="evidence" value="ECO:0007669"/>
    <property type="project" value="UniProtKB-ARBA"/>
</dbReference>
<feature type="compositionally biased region" description="Basic and acidic residues" evidence="7">
    <location>
        <begin position="70"/>
        <end position="83"/>
    </location>
</feature>
<comment type="subcellular location">
    <subcellularLocation>
        <location evidence="1">Nucleus</location>
    </subcellularLocation>
</comment>
<dbReference type="PANTHER" id="PTHR31845">
    <property type="entry name" value="FINGER DOMAIN PROTEIN, PUTATIVE-RELATED"/>
    <property type="match status" value="1"/>
</dbReference>
<protein>
    <submittedName>
        <fullName evidence="8">C6 transcription factor</fullName>
    </submittedName>
</protein>
<feature type="compositionally biased region" description="Polar residues" evidence="7">
    <location>
        <begin position="573"/>
        <end position="584"/>
    </location>
</feature>
<evidence type="ECO:0000256" key="1">
    <source>
        <dbReference type="ARBA" id="ARBA00004123"/>
    </source>
</evidence>
<evidence type="ECO:0000256" key="3">
    <source>
        <dbReference type="ARBA" id="ARBA00023015"/>
    </source>
</evidence>
<keyword evidence="6" id="KW-0539">Nucleus</keyword>
<organism evidence="8 9">
    <name type="scientific">Aspergillus terreus</name>
    <dbReference type="NCBI Taxonomy" id="33178"/>
    <lineage>
        <taxon>Eukaryota</taxon>
        <taxon>Fungi</taxon>
        <taxon>Dikarya</taxon>
        <taxon>Ascomycota</taxon>
        <taxon>Pezizomycotina</taxon>
        <taxon>Eurotiomycetes</taxon>
        <taxon>Eurotiomycetidae</taxon>
        <taxon>Eurotiales</taxon>
        <taxon>Aspergillaceae</taxon>
        <taxon>Aspergillus</taxon>
        <taxon>Aspergillus subgen. Circumdati</taxon>
    </lineage>
</organism>
<feature type="compositionally biased region" description="Basic and acidic residues" evidence="7">
    <location>
        <begin position="98"/>
        <end position="112"/>
    </location>
</feature>
<evidence type="ECO:0000256" key="4">
    <source>
        <dbReference type="ARBA" id="ARBA00023125"/>
    </source>
</evidence>
<dbReference type="CDD" id="cd12148">
    <property type="entry name" value="fungal_TF_MHR"/>
    <property type="match status" value="1"/>
</dbReference>
<dbReference type="InterPro" id="IPR001138">
    <property type="entry name" value="Zn2Cys6_DnaBD"/>
</dbReference>
<proteinExistence type="predicted"/>
<dbReference type="AlphaFoldDB" id="A0A5M3ZBS9"/>
<dbReference type="EMBL" id="BLJY01000009">
    <property type="protein sequence ID" value="GFF18787.1"/>
    <property type="molecule type" value="Genomic_DNA"/>
</dbReference>
<dbReference type="GO" id="GO:0000976">
    <property type="term" value="F:transcription cis-regulatory region binding"/>
    <property type="evidence" value="ECO:0007669"/>
    <property type="project" value="TreeGrafter"/>
</dbReference>
<keyword evidence="4" id="KW-0238">DNA-binding</keyword>
<dbReference type="VEuPathDB" id="FungiDB:ATEG_07551"/>
<reference evidence="8 9" key="1">
    <citation type="submission" date="2020-01" db="EMBL/GenBank/DDBJ databases">
        <title>Aspergillus terreus IFO 6365 whole genome shotgun sequence.</title>
        <authorList>
            <person name="Kanamasa S."/>
            <person name="Takahashi H."/>
        </authorList>
    </citation>
    <scope>NUCLEOTIDE SEQUENCE [LARGE SCALE GENOMIC DNA]</scope>
    <source>
        <strain evidence="8 9">IFO 6365</strain>
    </source>
</reference>
<feature type="region of interest" description="Disordered" evidence="7">
    <location>
        <begin position="554"/>
        <end position="606"/>
    </location>
</feature>
<dbReference type="PROSITE" id="PS00463">
    <property type="entry name" value="ZN2_CY6_FUNGAL_1"/>
    <property type="match status" value="1"/>
</dbReference>
<dbReference type="InterPro" id="IPR036864">
    <property type="entry name" value="Zn2-C6_fun-type_DNA-bd_sf"/>
</dbReference>
<keyword evidence="2" id="KW-0862">Zinc</keyword>
<dbReference type="Pfam" id="PF00172">
    <property type="entry name" value="Zn_clus"/>
    <property type="match status" value="1"/>
</dbReference>
<dbReference type="GO" id="GO:0005634">
    <property type="term" value="C:nucleus"/>
    <property type="evidence" value="ECO:0007669"/>
    <property type="project" value="UniProtKB-SubCell"/>
</dbReference>
<comment type="caution">
    <text evidence="8">The sequence shown here is derived from an EMBL/GenBank/DDBJ whole genome shotgun (WGS) entry which is preliminary data.</text>
</comment>
<dbReference type="PANTHER" id="PTHR31845:SF38">
    <property type="entry name" value="TRANSCRIPTION FACTOR, PUTATIVE (AFU_ORTHOLOGUE AFUA_7G00410)-RELATED"/>
    <property type="match status" value="1"/>
</dbReference>
<dbReference type="PROSITE" id="PS50048">
    <property type="entry name" value="ZN2_CY6_FUNGAL_2"/>
    <property type="match status" value="1"/>
</dbReference>
<keyword evidence="3" id="KW-0805">Transcription regulation</keyword>
<keyword evidence="5" id="KW-0804">Transcription</keyword>
<dbReference type="InterPro" id="IPR051089">
    <property type="entry name" value="prtT"/>
</dbReference>
<sequence>MSERGSELYFPPGNIPIRFFKACRWCRKQKMRCDARTQVPCSRCRSTGRDCILDPIEGGARRRTGRHRTPALEHSRPQSRDVPLETSIDSFPGLVPGRDARASQSVDHHGPESQELSPSDMIAPVSVVHSMSVNLLGSNSIFMENSAEVDPKKDIIARGIISEEHARVMYERFIGGSKNFLGLFDPIRDTFDSMRSRSLFCFSVIIYLSSRAMVDLRSDTHLQRVLQDEAQRLAEDSFFERPTKVETVQGMILLAAYSEKTWFSTALILRTALDSGLEKSLDRLLSQETVPRSSLSASLEERKLVWQTRTWLISFTLELDVASGTGRKSRINEVDIATLRKFLEYPLSLPCDMRTVSIIEIHQLRGRFRLLIENCRTIDEIVNKELPAIMSRLHSWWVTWDEIHENNGFHAGAFQRCSLKLMLNYGRIFVLCASLARIQRLQSTVPEPDRQEEDVLNLWKSLVSTIMDQLGFLIIETSYRCQFPWAPTYPALTIAFVTTFALRIARWRPALINQELLLERAQQICDFLRQPPYPDIHRTVSIFVTYARALIADQRPPPSPDAEIPNASDADNARTTAPQASLTNLAPPAGLAGLEDPNNRGGPAVYHGGREGMVSISGNDKPAVCRPPLPKIPGAVEVPNWTLSNSIADSFGLFEEEQNDIFDFLPVMPSMP</sequence>
<accession>A0A5M3ZBS9</accession>
<dbReference type="SUPFAM" id="SSF57701">
    <property type="entry name" value="Zn2/Cys6 DNA-binding domain"/>
    <property type="match status" value="1"/>
</dbReference>
<dbReference type="CDD" id="cd00067">
    <property type="entry name" value="GAL4"/>
    <property type="match status" value="1"/>
</dbReference>
<dbReference type="GO" id="GO:0000981">
    <property type="term" value="F:DNA-binding transcription factor activity, RNA polymerase II-specific"/>
    <property type="evidence" value="ECO:0007669"/>
    <property type="project" value="InterPro"/>
</dbReference>
<dbReference type="Gene3D" id="4.10.240.10">
    <property type="entry name" value="Zn(2)-C6 fungal-type DNA-binding domain"/>
    <property type="match status" value="1"/>
</dbReference>
<name>A0A5M3ZBS9_ASPTE</name>
<evidence type="ECO:0000256" key="6">
    <source>
        <dbReference type="ARBA" id="ARBA00023242"/>
    </source>
</evidence>
<evidence type="ECO:0000256" key="5">
    <source>
        <dbReference type="ARBA" id="ARBA00023163"/>
    </source>
</evidence>
<evidence type="ECO:0000256" key="2">
    <source>
        <dbReference type="ARBA" id="ARBA00022833"/>
    </source>
</evidence>
<evidence type="ECO:0000313" key="9">
    <source>
        <dbReference type="Proteomes" id="UP000452235"/>
    </source>
</evidence>
<evidence type="ECO:0000313" key="8">
    <source>
        <dbReference type="EMBL" id="GFF18787.1"/>
    </source>
</evidence>
<dbReference type="SMART" id="SM00066">
    <property type="entry name" value="GAL4"/>
    <property type="match status" value="1"/>
</dbReference>
<feature type="region of interest" description="Disordered" evidence="7">
    <location>
        <begin position="60"/>
        <end position="118"/>
    </location>
</feature>
<keyword evidence="9" id="KW-1185">Reference proteome</keyword>
<dbReference type="Proteomes" id="UP000452235">
    <property type="component" value="Unassembled WGS sequence"/>
</dbReference>